<dbReference type="EMBL" id="CP032627">
    <property type="protein sequence ID" value="AYG01791.1"/>
    <property type="molecule type" value="Genomic_DNA"/>
</dbReference>
<feature type="transmembrane region" description="Helical" evidence="1">
    <location>
        <begin position="133"/>
        <end position="154"/>
    </location>
</feature>
<feature type="transmembrane region" description="Helical" evidence="1">
    <location>
        <begin position="102"/>
        <end position="127"/>
    </location>
</feature>
<feature type="transmembrane region" description="Helical" evidence="1">
    <location>
        <begin position="20"/>
        <end position="36"/>
    </location>
</feature>
<keyword evidence="3" id="KW-1185">Reference proteome</keyword>
<dbReference type="Proteomes" id="UP000269374">
    <property type="component" value="Chromosome"/>
</dbReference>
<proteinExistence type="predicted"/>
<feature type="transmembrane region" description="Helical" evidence="1">
    <location>
        <begin position="56"/>
        <end position="77"/>
    </location>
</feature>
<sequence>MRKEWHYFKQGIQIQNVYRILYLLILIFFLFLYYFGDKGYVLMPWEFYKERQGFSIEKVLLSSMPIIFYSIGILLPIEHFKNYLTDIRIFEIIRQHKSRYRYGYFVVFSLTYIFSYMALNVILMWFLGYRGSFGSGIGQAGLVMGVLLSIVALFSLFDSWSLGNVVALIILIVYSGFTFPERKEICFLGILFVALGFINHLIYLRREIY</sequence>
<accession>A0A387BTI8</accession>
<evidence type="ECO:0000313" key="3">
    <source>
        <dbReference type="Proteomes" id="UP000269374"/>
    </source>
</evidence>
<keyword evidence="1" id="KW-0812">Transmembrane</keyword>
<evidence type="ECO:0000256" key="1">
    <source>
        <dbReference type="SAM" id="Phobius"/>
    </source>
</evidence>
<reference evidence="2 3" key="1">
    <citation type="submission" date="2018-09" db="EMBL/GenBank/DDBJ databases">
        <title>Genome sequencing of strain 1JSPR-7.</title>
        <authorList>
            <person name="Heo J."/>
            <person name="Kim S.-J."/>
            <person name="Kwon S.-W."/>
        </authorList>
    </citation>
    <scope>NUCLEOTIDE SEQUENCE [LARGE SCALE GENOMIC DNA]</scope>
    <source>
        <strain evidence="2 3">1JSPR-7</strain>
    </source>
</reference>
<keyword evidence="1" id="KW-1133">Transmembrane helix</keyword>
<dbReference type="KEGG" id="lact:D7I46_12440"/>
<evidence type="ECO:0000313" key="2">
    <source>
        <dbReference type="EMBL" id="AYG01791.1"/>
    </source>
</evidence>
<feature type="transmembrane region" description="Helical" evidence="1">
    <location>
        <begin position="185"/>
        <end position="204"/>
    </location>
</feature>
<keyword evidence="1" id="KW-0472">Membrane</keyword>
<feature type="transmembrane region" description="Helical" evidence="1">
    <location>
        <begin position="161"/>
        <end position="179"/>
    </location>
</feature>
<organism evidence="2 3">
    <name type="scientific">Lactococcus allomyrinae</name>
    <dbReference type="NCBI Taxonomy" id="2419773"/>
    <lineage>
        <taxon>Bacteria</taxon>
        <taxon>Bacillati</taxon>
        <taxon>Bacillota</taxon>
        <taxon>Bacilli</taxon>
        <taxon>Lactobacillales</taxon>
        <taxon>Streptococcaceae</taxon>
        <taxon>Lactococcus</taxon>
    </lineage>
</organism>
<protein>
    <submittedName>
        <fullName evidence="2">Uncharacterized protein</fullName>
    </submittedName>
</protein>
<dbReference type="AlphaFoldDB" id="A0A387BTI8"/>
<gene>
    <name evidence="2" type="ORF">D7I46_12440</name>
</gene>
<name>A0A387BTI8_9LACT</name>